<dbReference type="AlphaFoldDB" id="A0AAV4B653"/>
<reference evidence="2 3" key="1">
    <citation type="journal article" date="2021" name="Elife">
        <title>Chloroplast acquisition without the gene transfer in kleptoplastic sea slugs, Plakobranchus ocellatus.</title>
        <authorList>
            <person name="Maeda T."/>
            <person name="Takahashi S."/>
            <person name="Yoshida T."/>
            <person name="Shimamura S."/>
            <person name="Takaki Y."/>
            <person name="Nagai Y."/>
            <person name="Toyoda A."/>
            <person name="Suzuki Y."/>
            <person name="Arimoto A."/>
            <person name="Ishii H."/>
            <person name="Satoh N."/>
            <person name="Nishiyama T."/>
            <person name="Hasebe M."/>
            <person name="Maruyama T."/>
            <person name="Minagawa J."/>
            <person name="Obokata J."/>
            <person name="Shigenobu S."/>
        </authorList>
    </citation>
    <scope>NUCLEOTIDE SEQUENCE [LARGE SCALE GENOMIC DNA]</scope>
</reference>
<protein>
    <submittedName>
        <fullName evidence="2">Uncharacterized protein</fullName>
    </submittedName>
</protein>
<gene>
    <name evidence="2" type="ORF">PoB_004108800</name>
</gene>
<sequence>MGPCRSQGRFAIHCATDILGSTQSHKQVLFLSTVSPKGDLRLSGLPSGQGTGGGAPIRNRRLPADRWAGSISTVCRVDIRNI</sequence>
<evidence type="ECO:0000313" key="3">
    <source>
        <dbReference type="Proteomes" id="UP000735302"/>
    </source>
</evidence>
<proteinExistence type="predicted"/>
<keyword evidence="3" id="KW-1185">Reference proteome</keyword>
<accession>A0AAV4B653</accession>
<dbReference type="EMBL" id="BLXT01004580">
    <property type="protein sequence ID" value="GFO14583.1"/>
    <property type="molecule type" value="Genomic_DNA"/>
</dbReference>
<comment type="caution">
    <text evidence="2">The sequence shown here is derived from an EMBL/GenBank/DDBJ whole genome shotgun (WGS) entry which is preliminary data.</text>
</comment>
<evidence type="ECO:0000256" key="1">
    <source>
        <dbReference type="SAM" id="MobiDB-lite"/>
    </source>
</evidence>
<organism evidence="2 3">
    <name type="scientific">Plakobranchus ocellatus</name>
    <dbReference type="NCBI Taxonomy" id="259542"/>
    <lineage>
        <taxon>Eukaryota</taxon>
        <taxon>Metazoa</taxon>
        <taxon>Spiralia</taxon>
        <taxon>Lophotrochozoa</taxon>
        <taxon>Mollusca</taxon>
        <taxon>Gastropoda</taxon>
        <taxon>Heterobranchia</taxon>
        <taxon>Euthyneura</taxon>
        <taxon>Panpulmonata</taxon>
        <taxon>Sacoglossa</taxon>
        <taxon>Placobranchoidea</taxon>
        <taxon>Plakobranchidae</taxon>
        <taxon>Plakobranchus</taxon>
    </lineage>
</organism>
<evidence type="ECO:0000313" key="2">
    <source>
        <dbReference type="EMBL" id="GFO14583.1"/>
    </source>
</evidence>
<feature type="region of interest" description="Disordered" evidence="1">
    <location>
        <begin position="41"/>
        <end position="61"/>
    </location>
</feature>
<name>A0AAV4B653_9GAST</name>
<dbReference type="Proteomes" id="UP000735302">
    <property type="component" value="Unassembled WGS sequence"/>
</dbReference>